<dbReference type="Proteomes" id="UP000663845">
    <property type="component" value="Unassembled WGS sequence"/>
</dbReference>
<dbReference type="EMBL" id="CAJNOG010006947">
    <property type="protein sequence ID" value="CAF1562998.1"/>
    <property type="molecule type" value="Genomic_DNA"/>
</dbReference>
<organism evidence="2 3">
    <name type="scientific">Adineta steineri</name>
    <dbReference type="NCBI Taxonomy" id="433720"/>
    <lineage>
        <taxon>Eukaryota</taxon>
        <taxon>Metazoa</taxon>
        <taxon>Spiralia</taxon>
        <taxon>Gnathifera</taxon>
        <taxon>Rotifera</taxon>
        <taxon>Eurotatoria</taxon>
        <taxon>Bdelloidea</taxon>
        <taxon>Adinetida</taxon>
        <taxon>Adinetidae</taxon>
        <taxon>Adineta</taxon>
    </lineage>
</organism>
<sequence>MEENQNIKSNVTNLEKEESFKNVSQNKTSTDRPATLNTATNDTSHSHNIRRYNIDDDDENNEYILNETNANDI</sequence>
<gene>
    <name evidence="2" type="ORF">JYZ213_LOCUS46984</name>
</gene>
<protein>
    <submittedName>
        <fullName evidence="2">Uncharacterized protein</fullName>
    </submittedName>
</protein>
<evidence type="ECO:0000313" key="2">
    <source>
        <dbReference type="EMBL" id="CAF1562998.1"/>
    </source>
</evidence>
<comment type="caution">
    <text evidence="2">The sequence shown here is derived from an EMBL/GenBank/DDBJ whole genome shotgun (WGS) entry which is preliminary data.</text>
</comment>
<evidence type="ECO:0000313" key="3">
    <source>
        <dbReference type="Proteomes" id="UP000663845"/>
    </source>
</evidence>
<feature type="region of interest" description="Disordered" evidence="1">
    <location>
        <begin position="1"/>
        <end position="73"/>
    </location>
</feature>
<feature type="compositionally biased region" description="Polar residues" evidence="1">
    <location>
        <begin position="1"/>
        <end position="13"/>
    </location>
</feature>
<reference evidence="2" key="1">
    <citation type="submission" date="2021-02" db="EMBL/GenBank/DDBJ databases">
        <authorList>
            <person name="Nowell W R."/>
        </authorList>
    </citation>
    <scope>NUCLEOTIDE SEQUENCE</scope>
</reference>
<feature type="non-terminal residue" evidence="2">
    <location>
        <position position="1"/>
    </location>
</feature>
<feature type="non-terminal residue" evidence="2">
    <location>
        <position position="73"/>
    </location>
</feature>
<proteinExistence type="predicted"/>
<name>A0A815XX12_9BILA</name>
<feature type="compositionally biased region" description="Polar residues" evidence="1">
    <location>
        <begin position="21"/>
        <end position="43"/>
    </location>
</feature>
<evidence type="ECO:0000256" key="1">
    <source>
        <dbReference type="SAM" id="MobiDB-lite"/>
    </source>
</evidence>
<dbReference type="AlphaFoldDB" id="A0A815XX12"/>
<accession>A0A815XX12</accession>